<evidence type="ECO:0000313" key="4">
    <source>
        <dbReference type="Proteomes" id="UP000179467"/>
    </source>
</evidence>
<feature type="region of interest" description="Disordered" evidence="2">
    <location>
        <begin position="122"/>
        <end position="174"/>
    </location>
</feature>
<gene>
    <name evidence="3" type="ORF">BHE75_03019</name>
</gene>
<sequence length="174" mass="19373">MSVPHKAELSLLDHEDGQLIAKTHHPAIHDLTREELQDMRTRLRALRDRERTLLRQKLREIRGKAEARGTSFPGTADQPARRKQVFANALKRVNSEFSRLRKIEGRQAMTESAKRALALRKSGEEFARPANSPTAGKGARAIPSKRGKSHIAGSRIGSTSQATRKAQAAKDKRG</sequence>
<keyword evidence="4" id="KW-1185">Reference proteome</keyword>
<keyword evidence="1" id="KW-0175">Coiled coil</keyword>
<dbReference type="OrthoDB" id="7210901at2"/>
<evidence type="ECO:0000256" key="1">
    <source>
        <dbReference type="SAM" id="Coils"/>
    </source>
</evidence>
<dbReference type="RefSeq" id="WP_015457553.1">
    <property type="nucleotide sequence ID" value="NZ_MIPT01000001.1"/>
</dbReference>
<proteinExistence type="predicted"/>
<dbReference type="EMBL" id="MIPT01000001">
    <property type="protein sequence ID" value="OHT21014.1"/>
    <property type="molecule type" value="Genomic_DNA"/>
</dbReference>
<feature type="coiled-coil region" evidence="1">
    <location>
        <begin position="29"/>
        <end position="56"/>
    </location>
</feature>
<accession>A0A1S1HFL6</accession>
<reference evidence="3 4" key="1">
    <citation type="submission" date="2016-09" db="EMBL/GenBank/DDBJ databases">
        <title>Metabolic pathway, cell adaptation mechanisms and a novel monoxygenase revealed through proteogenomic-transcription analysis of a Sphingomonas haloaromaticamans strain degrading the fungicide ortho-phenylphenol.</title>
        <authorList>
            <person name="Perruchon C."/>
            <person name="Papadopoulou E.S."/>
            <person name="Rousidou C."/>
            <person name="Vasileiadis S."/>
            <person name="Tanou G."/>
            <person name="Amoutzias G."/>
            <person name="Molassiotis A."/>
            <person name="Karpouzas D.G."/>
        </authorList>
    </citation>
    <scope>NUCLEOTIDE SEQUENCE [LARGE SCALE GENOMIC DNA]</scope>
    <source>
        <strain evidence="3 4">P3</strain>
    </source>
</reference>
<protein>
    <submittedName>
        <fullName evidence="3">Uncharacterized protein</fullName>
    </submittedName>
</protein>
<organism evidence="3 4">
    <name type="scientific">Edaphosphingomonas haloaromaticamans</name>
    <dbReference type="NCBI Taxonomy" id="653954"/>
    <lineage>
        <taxon>Bacteria</taxon>
        <taxon>Pseudomonadati</taxon>
        <taxon>Pseudomonadota</taxon>
        <taxon>Alphaproteobacteria</taxon>
        <taxon>Sphingomonadales</taxon>
        <taxon>Rhizorhabdaceae</taxon>
        <taxon>Edaphosphingomonas</taxon>
    </lineage>
</organism>
<name>A0A1S1HFL6_9SPHN</name>
<evidence type="ECO:0000256" key="2">
    <source>
        <dbReference type="SAM" id="MobiDB-lite"/>
    </source>
</evidence>
<dbReference type="AlphaFoldDB" id="A0A1S1HFL6"/>
<evidence type="ECO:0000313" key="3">
    <source>
        <dbReference type="EMBL" id="OHT21014.1"/>
    </source>
</evidence>
<dbReference type="Proteomes" id="UP000179467">
    <property type="component" value="Unassembled WGS sequence"/>
</dbReference>
<comment type="caution">
    <text evidence="3">The sequence shown here is derived from an EMBL/GenBank/DDBJ whole genome shotgun (WGS) entry which is preliminary data.</text>
</comment>